<protein>
    <submittedName>
        <fullName evidence="1">Uncharacterized protein</fullName>
    </submittedName>
</protein>
<organism evidence="1 2">
    <name type="scientific">Naganishia adeliensis</name>
    <dbReference type="NCBI Taxonomy" id="92952"/>
    <lineage>
        <taxon>Eukaryota</taxon>
        <taxon>Fungi</taxon>
        <taxon>Dikarya</taxon>
        <taxon>Basidiomycota</taxon>
        <taxon>Agaricomycotina</taxon>
        <taxon>Tremellomycetes</taxon>
        <taxon>Filobasidiales</taxon>
        <taxon>Filobasidiaceae</taxon>
        <taxon>Naganishia</taxon>
    </lineage>
</organism>
<name>A0ACC2WG25_9TREE</name>
<accession>A0ACC2WG25</accession>
<dbReference type="Proteomes" id="UP001230649">
    <property type="component" value="Unassembled WGS sequence"/>
</dbReference>
<sequence length="1616" mass="173655">MFSRQRTSSVSSNGPDRLPQSRSGQLQSGDRATYDMSSGKSNNGNAAAEKPEPKRKSFMGIHFGGHKDKDRSEKESSRQGRQSMDQPRPASLAQGRNSLSDVTRPPFVPQSSNLGNRIVSQPSFPSPGVGRPQGYDGDADRPDYLQERTRSISMTSAPHPVNGGAVQFPSGSPRRPQTGSPQFQQPVPTAGNNPANLQNTRQPSGGVPLAKPQHENVQTGSFAVAGRSQERLNPPGAPLQAGQASRPINGNIFSGSQQQSQQSISNANTAPGRAIITPRSGNPALAQVLQSYIDLNTAQGSKLYASSPPEVEMIFARQTNGAQPKQGQPGTADNDWDKIWLQLTGTSLSIWSMKETADAAKRGERIPPTYHNITDSRIELLRRLPPPPHRPNSHPHPYCFSLNTAGSNSILLSCPTEHDRTLFVNALRLSAWEKSRMEEIYTGHLLRTFVSGGRAPVVAGNSRPSWNEPDSTLEKGRMEGWVRVRVMGTIEWKRLWLVLSAPVENQAAEKKRKSLFSFGSHDKHGADQTMGTPGVASTRVAGKQETEFTSAVFYKEQPAKGKNARNAGPNVPVLQITDVTQAYAVYPEQIDVIPMSNLLKVTGNISGELVVIEGNPPIVGWTMIMCEKQEHESGPQASQPVVVDMLRWAVAFHDAFGLYGRPKSYSWDKGDPASLFFGYQDHGPNRLFVETAQALTIDPSLNHMASARQIYANMVSQRLLEDLQGSRTTSPSAYSHNSRETARPLATASHSSLSLAQPAPEQAPTPADTGREQDADLSSDEEEGQYENHSSRPTYRASGIPFVPGEVSMGQDSAKPSMMPLRADTLTPITEKSDVASRKTSINTMNTLDRARGPGGSQSSNKQPHPQGSGSGSSHLGRNPSAGTRLVEPMVMEEVMTLSPVASSRPQLSTEDVTSDALSVPLLVAAPAHNVANQTYNDGQREMVADAPGAPFDTPDTIRETTEVVAPKPQKPSDAFDEDSVLQDNAYLMDQIALTASPEKSRAHLSPASASSEKSPDLANISPSALDRSSRSNLGRKPSGARAMPAKRQASGASQVPSLQSVSDEHRPSTPPAPLAEPLPVPRAEQHHGMAPSPSLNADAMAALTFLDGAGSPRQTREAEAAQSRRRISPVQVMDDNKAAHRSSFAPSKAAQDRRARAQEAEKHRDNVLTKPGVRRAPMGRKKTDWSASSDDEDEEDGNSESDSDGDAKPSTAPPTRPSSGVGSRPNLPQAISQMSLGRTTNSRPLPHQEEMRRAPRNLPPIPGTQRASSAAYLDSRARPPTLEEGSRSASWAYQDPPAIGGASGQNSPLSGSVYNSGDEARLPAAAYRPPPRTNMWNSDLDAPHLGIDANDQSQKFVQLDTGNTQMTKAFTPHGLLQAGLQDKEDRSAKRQEENAKETGSSLVNVPNKPPPPQAGLLGAITAHERDRKAPGGIGAALTERERDRRLAEERQRQIDDLQSLQRQTMFGQSLSPGADYSRPMSAYGGSNAGMAYPMQMNNPSMMWGMGNPYAAQAMMAANMAYQNSMYMAMSAAGSQYGGGADAGARATSPGMLPPMMPPPMMSPASPFMMPQMGYPGMSPWGMPPPPPTMMPPQMSPASQNTGGRGKDEGSGTGPR</sequence>
<comment type="caution">
    <text evidence="1">The sequence shown here is derived from an EMBL/GenBank/DDBJ whole genome shotgun (WGS) entry which is preliminary data.</text>
</comment>
<proteinExistence type="predicted"/>
<evidence type="ECO:0000313" key="1">
    <source>
        <dbReference type="EMBL" id="KAJ9110725.1"/>
    </source>
</evidence>
<dbReference type="EMBL" id="JASBWS010000022">
    <property type="protein sequence ID" value="KAJ9110725.1"/>
    <property type="molecule type" value="Genomic_DNA"/>
</dbReference>
<evidence type="ECO:0000313" key="2">
    <source>
        <dbReference type="Proteomes" id="UP001230649"/>
    </source>
</evidence>
<gene>
    <name evidence="1" type="ORF">QFC20_002766</name>
</gene>
<reference evidence="1" key="1">
    <citation type="submission" date="2023-04" db="EMBL/GenBank/DDBJ databases">
        <title>Draft Genome sequencing of Naganishia species isolated from polar environments using Oxford Nanopore Technology.</title>
        <authorList>
            <person name="Leo P."/>
            <person name="Venkateswaran K."/>
        </authorList>
    </citation>
    <scope>NUCLEOTIDE SEQUENCE</scope>
    <source>
        <strain evidence="1">MNA-CCFEE 5262</strain>
    </source>
</reference>
<keyword evidence="2" id="KW-1185">Reference proteome</keyword>